<dbReference type="AlphaFoldDB" id="A0A2K8Z1D2"/>
<dbReference type="Proteomes" id="UP000232883">
    <property type="component" value="Chromosome"/>
</dbReference>
<feature type="signal peptide" evidence="2">
    <location>
        <begin position="1"/>
        <end position="26"/>
    </location>
</feature>
<name>A0A2K8Z1D2_9BACT</name>
<sequence length="659" mass="72661">MKLNMISAGRLCLISLLLIRTVAAQAQLRLPRLISDGMVLQRDKPLKVWGWATPGERITVRFKNKTVKTVTGAAGQWQLTLPSMPPGGPFTMEIAGNSKLELTNILIGDVWFCSGQSNMVHQLNIHDVTYAREIKEANYPQIRQFWIPTLTNLQAPQSDLPAGQWKAAVGEDVRPFSAVGYFFAKKLYEKYHVPIGIINASVGGTPIEAWTSEEGLKDFSDLKATIDKNKDTTYINSISRRQPATVNRPAPPVDLGVTGSTKWYDLSYAPKGWRPINVPGYWEDQGIKELNGVVWYRREIDIPASMTGKPARVFLGRIVDADELYINGKSVGKTTYMYPQRRYPVPADVLKAGKNILVVRVTNNAGKGGFVPGKPYCIFAGADTVDLKGTWQYKVGTAYRPIAGGNPAGGNPAGGSPAGGFNAQNQPAALYNAMVAPEINYAITGFCWYQGESNAGKPQEYTTLLPALIRDWRRLWKQGELPFLYVQLPGFMEYNYQPAESSWAILREAQLKALSVPNTAMAVAIDLGEWNDIHPYNKKDVGERLALAALKTAYHENLVYSGPTYQSARIDGNKIVVSFTNVGSGLIASDGDDLGEFAIAGPDKKFVWAKAKIDGNRLIVWSDEVANPHYVRYAWADNPVNPNLSNKEGLPASPFRTDQ</sequence>
<dbReference type="InterPro" id="IPR039329">
    <property type="entry name" value="SIAE"/>
</dbReference>
<dbReference type="InterPro" id="IPR005181">
    <property type="entry name" value="SASA"/>
</dbReference>
<dbReference type="SUPFAM" id="SSF52266">
    <property type="entry name" value="SGNH hydrolase"/>
    <property type="match status" value="1"/>
</dbReference>
<dbReference type="InterPro" id="IPR036514">
    <property type="entry name" value="SGNH_hydro_sf"/>
</dbReference>
<organism evidence="4 5">
    <name type="scientific">Spirosoma pollinicola</name>
    <dbReference type="NCBI Taxonomy" id="2057025"/>
    <lineage>
        <taxon>Bacteria</taxon>
        <taxon>Pseudomonadati</taxon>
        <taxon>Bacteroidota</taxon>
        <taxon>Cytophagia</taxon>
        <taxon>Cytophagales</taxon>
        <taxon>Cytophagaceae</taxon>
        <taxon>Spirosoma</taxon>
    </lineage>
</organism>
<protein>
    <submittedName>
        <fullName evidence="4">Sialate O-acetylesterase</fullName>
    </submittedName>
</protein>
<dbReference type="PANTHER" id="PTHR22901">
    <property type="entry name" value="SIALATE O-ACETYLESTERASE"/>
    <property type="match status" value="1"/>
</dbReference>
<evidence type="ECO:0000256" key="1">
    <source>
        <dbReference type="ARBA" id="ARBA00022801"/>
    </source>
</evidence>
<dbReference type="OrthoDB" id="9816001at2"/>
<dbReference type="Gene3D" id="3.40.50.1110">
    <property type="entry name" value="SGNH hydrolase"/>
    <property type="match status" value="1"/>
</dbReference>
<evidence type="ECO:0000313" key="5">
    <source>
        <dbReference type="Proteomes" id="UP000232883"/>
    </source>
</evidence>
<reference evidence="4 5" key="1">
    <citation type="submission" date="2017-11" db="EMBL/GenBank/DDBJ databases">
        <title>Taxonomic description and genome sequences of Spirosoma HA7 sp. nov., isolated from pollen microhabitat of Corylus avellana.</title>
        <authorList>
            <person name="Ambika Manirajan B."/>
            <person name="Suarez C."/>
            <person name="Ratering S."/>
            <person name="Geissler-Plaum R."/>
            <person name="Cardinale M."/>
            <person name="Sylvia S."/>
        </authorList>
    </citation>
    <scope>NUCLEOTIDE SEQUENCE [LARGE SCALE GENOMIC DNA]</scope>
    <source>
        <strain evidence="4 5">HA7</strain>
    </source>
</reference>
<evidence type="ECO:0000256" key="2">
    <source>
        <dbReference type="SAM" id="SignalP"/>
    </source>
</evidence>
<keyword evidence="1" id="KW-0378">Hydrolase</keyword>
<feature type="chain" id="PRO_5014914321" evidence="2">
    <location>
        <begin position="27"/>
        <end position="659"/>
    </location>
</feature>
<dbReference type="InterPro" id="IPR008979">
    <property type="entry name" value="Galactose-bd-like_sf"/>
</dbReference>
<dbReference type="SUPFAM" id="SSF49785">
    <property type="entry name" value="Galactose-binding domain-like"/>
    <property type="match status" value="1"/>
</dbReference>
<dbReference type="GO" id="GO:0004553">
    <property type="term" value="F:hydrolase activity, hydrolyzing O-glycosyl compounds"/>
    <property type="evidence" value="ECO:0007669"/>
    <property type="project" value="InterPro"/>
</dbReference>
<evidence type="ECO:0000313" key="4">
    <source>
        <dbReference type="EMBL" id="AUD03649.1"/>
    </source>
</evidence>
<dbReference type="GO" id="GO:0001681">
    <property type="term" value="F:sialate O-acetylesterase activity"/>
    <property type="evidence" value="ECO:0007669"/>
    <property type="project" value="InterPro"/>
</dbReference>
<gene>
    <name evidence="4" type="ORF">CWM47_18555</name>
</gene>
<dbReference type="GO" id="GO:0005975">
    <property type="term" value="P:carbohydrate metabolic process"/>
    <property type="evidence" value="ECO:0007669"/>
    <property type="project" value="InterPro"/>
</dbReference>
<dbReference type="RefSeq" id="WP_100989716.1">
    <property type="nucleotide sequence ID" value="NZ_CP025096.1"/>
</dbReference>
<keyword evidence="2" id="KW-0732">Signal</keyword>
<dbReference type="KEGG" id="spir:CWM47_18555"/>
<feature type="domain" description="Sialate O-acetylesterase" evidence="3">
    <location>
        <begin position="428"/>
        <end position="550"/>
    </location>
</feature>
<dbReference type="PANTHER" id="PTHR22901:SF0">
    <property type="entry name" value="SIALATE O-ACETYLESTERASE"/>
    <property type="match status" value="1"/>
</dbReference>
<keyword evidence="5" id="KW-1185">Reference proteome</keyword>
<dbReference type="Gene3D" id="2.60.120.260">
    <property type="entry name" value="Galactose-binding domain-like"/>
    <property type="match status" value="1"/>
</dbReference>
<evidence type="ECO:0000259" key="3">
    <source>
        <dbReference type="Pfam" id="PF03629"/>
    </source>
</evidence>
<feature type="domain" description="Sialate O-acetylesterase" evidence="3">
    <location>
        <begin position="109"/>
        <end position="214"/>
    </location>
</feature>
<accession>A0A2K8Z1D2</accession>
<proteinExistence type="predicted"/>
<dbReference type="EMBL" id="CP025096">
    <property type="protein sequence ID" value="AUD03649.1"/>
    <property type="molecule type" value="Genomic_DNA"/>
</dbReference>
<dbReference type="Pfam" id="PF03629">
    <property type="entry name" value="SASA"/>
    <property type="match status" value="2"/>
</dbReference>